<feature type="domain" description="Glycosyltransferase subfamily 4-like N-terminal" evidence="2">
    <location>
        <begin position="18"/>
        <end position="182"/>
    </location>
</feature>
<dbReference type="EMBL" id="PEMJ01000320">
    <property type="protein sequence ID" value="RTI12726.1"/>
    <property type="molecule type" value="Genomic_DNA"/>
</dbReference>
<sequence>MSLGSRRVLFLITGLGRGGAESQVVLLAKGLKARGWQVEVVSMIPPDSEGPKGELASSDIPVHSLSMLRGKPSLRGVWRLARLVREFRPQVLHAHMIHANLLARVVRFLVPIPVVVCTAHNTVEIGRSFGTERSTHLVYRLTDFLCDLTTQVSREGYDRFLKGKAVRPDRLRFVPNAVDIQRFAPNPHAGLRLREELGIERDTFLWLAVGRLEESKDYPTLFKAFSRVLTEYPRAQLLVAGHGALEKELRQMVGSLGLQTSVRFLGLRKDVPDLMKAADAFVMSSAWEGMPMVLLEAHATGLPIVATDVGGNREVVQDGLTGYLVPSKDAGALASAMLKIMTLPKDERIAMGLRGREWVEERFSLKAVLDQWESIYTELMAKKVKP</sequence>
<dbReference type="Pfam" id="PF00534">
    <property type="entry name" value="Glycos_transf_1"/>
    <property type="match status" value="1"/>
</dbReference>
<dbReference type="AlphaFoldDB" id="A0A430UUW6"/>
<accession>A0A430UUW6</accession>
<evidence type="ECO:0000313" key="3">
    <source>
        <dbReference type="EMBL" id="RTI12726.1"/>
    </source>
</evidence>
<dbReference type="InterPro" id="IPR028098">
    <property type="entry name" value="Glyco_trans_4-like_N"/>
</dbReference>
<dbReference type="SUPFAM" id="SSF53756">
    <property type="entry name" value="UDP-Glycosyltransferase/glycogen phosphorylase"/>
    <property type="match status" value="1"/>
</dbReference>
<protein>
    <submittedName>
        <fullName evidence="3">Glycosyl transferase family 1</fullName>
    </submittedName>
</protein>
<proteinExistence type="predicted"/>
<dbReference type="Pfam" id="PF13439">
    <property type="entry name" value="Glyco_transf_4"/>
    <property type="match status" value="1"/>
</dbReference>
<feature type="domain" description="Glycosyl transferase family 1" evidence="1">
    <location>
        <begin position="193"/>
        <end position="356"/>
    </location>
</feature>
<gene>
    <name evidence="3" type="ORF">CSW27_09720</name>
</gene>
<reference evidence="3 4" key="1">
    <citation type="journal article" date="2019" name="Extremophiles">
        <title>Biogeography of thermophiles and predominance of Thermus scotoductus in domestic water heaters.</title>
        <authorList>
            <person name="Wilpiszeski R.L."/>
            <person name="Zhang Z."/>
            <person name="House C.H."/>
        </authorList>
    </citation>
    <scope>NUCLEOTIDE SEQUENCE [LARGE SCALE GENOMIC DNA]</scope>
    <source>
        <strain evidence="3 4">14_S14</strain>
    </source>
</reference>
<dbReference type="InterPro" id="IPR001296">
    <property type="entry name" value="Glyco_trans_1"/>
</dbReference>
<dbReference type="PANTHER" id="PTHR12526">
    <property type="entry name" value="GLYCOSYLTRANSFERASE"/>
    <property type="match status" value="1"/>
</dbReference>
<dbReference type="RefSeq" id="WP_126204864.1">
    <property type="nucleotide sequence ID" value="NZ_PEMJ01000320.1"/>
</dbReference>
<evidence type="ECO:0000259" key="1">
    <source>
        <dbReference type="Pfam" id="PF00534"/>
    </source>
</evidence>
<evidence type="ECO:0000259" key="2">
    <source>
        <dbReference type="Pfam" id="PF13439"/>
    </source>
</evidence>
<dbReference type="Proteomes" id="UP000287155">
    <property type="component" value="Unassembled WGS sequence"/>
</dbReference>
<organism evidence="3 4">
    <name type="scientific">Thermus scotoductus</name>
    <dbReference type="NCBI Taxonomy" id="37636"/>
    <lineage>
        <taxon>Bacteria</taxon>
        <taxon>Thermotogati</taxon>
        <taxon>Deinococcota</taxon>
        <taxon>Deinococci</taxon>
        <taxon>Thermales</taxon>
        <taxon>Thermaceae</taxon>
        <taxon>Thermus</taxon>
    </lineage>
</organism>
<keyword evidence="3" id="KW-0808">Transferase</keyword>
<dbReference type="GO" id="GO:0016757">
    <property type="term" value="F:glycosyltransferase activity"/>
    <property type="evidence" value="ECO:0007669"/>
    <property type="project" value="InterPro"/>
</dbReference>
<evidence type="ECO:0000313" key="4">
    <source>
        <dbReference type="Proteomes" id="UP000287155"/>
    </source>
</evidence>
<dbReference type="Gene3D" id="3.40.50.2000">
    <property type="entry name" value="Glycogen Phosphorylase B"/>
    <property type="match status" value="2"/>
</dbReference>
<dbReference type="PANTHER" id="PTHR12526:SF630">
    <property type="entry name" value="GLYCOSYLTRANSFERASE"/>
    <property type="match status" value="1"/>
</dbReference>
<comment type="caution">
    <text evidence="3">The sequence shown here is derived from an EMBL/GenBank/DDBJ whole genome shotgun (WGS) entry which is preliminary data.</text>
</comment>
<name>A0A430UUW6_THESC</name>